<comment type="caution">
    <text evidence="2">The sequence shown here is derived from an EMBL/GenBank/DDBJ whole genome shotgun (WGS) entry which is preliminary data.</text>
</comment>
<evidence type="ECO:0000313" key="3">
    <source>
        <dbReference type="Proteomes" id="UP000176329"/>
    </source>
</evidence>
<reference evidence="2 3" key="1">
    <citation type="journal article" date="2016" name="Nat. Commun.">
        <title>Thousands of microbial genomes shed light on interconnected biogeochemical processes in an aquifer system.</title>
        <authorList>
            <person name="Anantharaman K."/>
            <person name="Brown C.T."/>
            <person name="Hug L.A."/>
            <person name="Sharon I."/>
            <person name="Castelle C.J."/>
            <person name="Probst A.J."/>
            <person name="Thomas B.C."/>
            <person name="Singh A."/>
            <person name="Wilkins M.J."/>
            <person name="Karaoz U."/>
            <person name="Brodie E.L."/>
            <person name="Williams K.H."/>
            <person name="Hubbard S.S."/>
            <person name="Banfield J.F."/>
        </authorList>
    </citation>
    <scope>NUCLEOTIDE SEQUENCE [LARGE SCALE GENOMIC DNA]</scope>
</reference>
<dbReference type="Proteomes" id="UP000176329">
    <property type="component" value="Unassembled WGS sequence"/>
</dbReference>
<keyword evidence="1" id="KW-0812">Transmembrane</keyword>
<feature type="transmembrane region" description="Helical" evidence="1">
    <location>
        <begin position="6"/>
        <end position="27"/>
    </location>
</feature>
<organism evidence="2 3">
    <name type="scientific">Candidatus Magasanikbacteria bacterium RIFCSPHIGHO2_01_FULL_50_8</name>
    <dbReference type="NCBI Taxonomy" id="1798674"/>
    <lineage>
        <taxon>Bacteria</taxon>
        <taxon>Candidatus Magasanikiibacteriota</taxon>
    </lineage>
</organism>
<keyword evidence="1" id="KW-1133">Transmembrane helix</keyword>
<dbReference type="EMBL" id="MFPV01000010">
    <property type="protein sequence ID" value="OGH62811.1"/>
    <property type="molecule type" value="Genomic_DNA"/>
</dbReference>
<feature type="transmembrane region" description="Helical" evidence="1">
    <location>
        <begin position="94"/>
        <end position="112"/>
    </location>
</feature>
<dbReference type="AlphaFoldDB" id="A0A1F6LTU7"/>
<keyword evidence="1" id="KW-0472">Membrane</keyword>
<sequence>MSATALTIVIYYSIMIPGGILWFVYWLITRKHEDDIWRWILSIIGSVVFCTIFWLAYWFGTFDGWMLNFVVMIGILVWLWMFFSHSTTSVVDKLVFCAFGAVAFGMVMAGGHSAGVRGWWGMAIPFYFLSFYLLYHMLVPD</sequence>
<gene>
    <name evidence="2" type="ORF">A2848_00470</name>
</gene>
<accession>A0A1F6LTU7</accession>
<evidence type="ECO:0000256" key="1">
    <source>
        <dbReference type="SAM" id="Phobius"/>
    </source>
</evidence>
<feature type="transmembrane region" description="Helical" evidence="1">
    <location>
        <begin position="118"/>
        <end position="135"/>
    </location>
</feature>
<proteinExistence type="predicted"/>
<feature type="transmembrane region" description="Helical" evidence="1">
    <location>
        <begin position="65"/>
        <end position="82"/>
    </location>
</feature>
<evidence type="ECO:0000313" key="2">
    <source>
        <dbReference type="EMBL" id="OGH62811.1"/>
    </source>
</evidence>
<name>A0A1F6LTU7_9BACT</name>
<protein>
    <submittedName>
        <fullName evidence="2">Uncharacterized protein</fullName>
    </submittedName>
</protein>
<feature type="transmembrane region" description="Helical" evidence="1">
    <location>
        <begin position="39"/>
        <end position="59"/>
    </location>
</feature>